<comment type="caution">
    <text evidence="2">The sequence shown here is derived from an EMBL/GenBank/DDBJ whole genome shotgun (WGS) entry which is preliminary data.</text>
</comment>
<evidence type="ECO:0000313" key="2">
    <source>
        <dbReference type="EMBL" id="MFB9908423.1"/>
    </source>
</evidence>
<accession>A0ABV6A5F9</accession>
<dbReference type="Proteomes" id="UP001589693">
    <property type="component" value="Unassembled WGS sequence"/>
</dbReference>
<dbReference type="RefSeq" id="WP_377860128.1">
    <property type="nucleotide sequence ID" value="NZ_JBHLZU010000027.1"/>
</dbReference>
<protein>
    <submittedName>
        <fullName evidence="2">DUF6879 family protein</fullName>
    </submittedName>
</protein>
<proteinExistence type="predicted"/>
<dbReference type="EMBL" id="JBHLZU010000027">
    <property type="protein sequence ID" value="MFB9908423.1"/>
    <property type="molecule type" value="Genomic_DNA"/>
</dbReference>
<keyword evidence="3" id="KW-1185">Reference proteome</keyword>
<sequence length="96" mass="10868">MRQRTQLGERIRVVGRRDVARFERQGPLPEIVTVGADAVYEMLYDADGAISGAVLSELSLDVTAWREFIQELYWASEGIDSFFEQRVAPLEPPRVA</sequence>
<name>A0ABV6A5F9_9PSEU</name>
<organism evidence="2 3">
    <name type="scientific">Allokutzneria oryzae</name>
    <dbReference type="NCBI Taxonomy" id="1378989"/>
    <lineage>
        <taxon>Bacteria</taxon>
        <taxon>Bacillati</taxon>
        <taxon>Actinomycetota</taxon>
        <taxon>Actinomycetes</taxon>
        <taxon>Pseudonocardiales</taxon>
        <taxon>Pseudonocardiaceae</taxon>
        <taxon>Allokutzneria</taxon>
    </lineage>
</organism>
<feature type="domain" description="DUF6879" evidence="1">
    <location>
        <begin position="2"/>
        <end position="83"/>
    </location>
</feature>
<reference evidence="2 3" key="1">
    <citation type="submission" date="2024-09" db="EMBL/GenBank/DDBJ databases">
        <authorList>
            <person name="Sun Q."/>
            <person name="Mori K."/>
        </authorList>
    </citation>
    <scope>NUCLEOTIDE SEQUENCE [LARGE SCALE GENOMIC DNA]</scope>
    <source>
        <strain evidence="2 3">TBRC 7907</strain>
    </source>
</reference>
<dbReference type="Pfam" id="PF21806">
    <property type="entry name" value="DUF6879"/>
    <property type="match status" value="1"/>
</dbReference>
<evidence type="ECO:0000313" key="3">
    <source>
        <dbReference type="Proteomes" id="UP001589693"/>
    </source>
</evidence>
<gene>
    <name evidence="2" type="ORF">ACFFQA_31185</name>
</gene>
<evidence type="ECO:0000259" key="1">
    <source>
        <dbReference type="Pfam" id="PF21806"/>
    </source>
</evidence>
<dbReference type="InterPro" id="IPR049244">
    <property type="entry name" value="DUF6879"/>
</dbReference>